<dbReference type="AlphaFoldDB" id="A0ABD3FIV9"/>
<reference evidence="1 2" key="1">
    <citation type="submission" date="2024-09" db="EMBL/GenBank/DDBJ databases">
        <title>Genome sequencing and assembly of Phytophthora oleae, isolate VK10A, causative agent of rot of olive drupes.</title>
        <authorList>
            <person name="Conti Taguali S."/>
            <person name="Riolo M."/>
            <person name="La Spada F."/>
            <person name="Cacciola S.O."/>
            <person name="Dionisio G."/>
        </authorList>
    </citation>
    <scope>NUCLEOTIDE SEQUENCE [LARGE SCALE GENOMIC DNA]</scope>
    <source>
        <strain evidence="1 2">VK10A</strain>
    </source>
</reference>
<organism evidence="1 2">
    <name type="scientific">Phytophthora oleae</name>
    <dbReference type="NCBI Taxonomy" id="2107226"/>
    <lineage>
        <taxon>Eukaryota</taxon>
        <taxon>Sar</taxon>
        <taxon>Stramenopiles</taxon>
        <taxon>Oomycota</taxon>
        <taxon>Peronosporomycetes</taxon>
        <taxon>Peronosporales</taxon>
        <taxon>Peronosporaceae</taxon>
        <taxon>Phytophthora</taxon>
    </lineage>
</organism>
<name>A0ABD3FIV9_9STRA</name>
<evidence type="ECO:0000313" key="2">
    <source>
        <dbReference type="Proteomes" id="UP001632037"/>
    </source>
</evidence>
<sequence length="107" mass="12173">MLGWTEGAELNEEMKKSTKIKIKRSSNLKKIRPFADERLGVNKFLVNSTYEAEWITSLVVCRPTGLTFFLSCRTPRVIPRYSTVTMQLGKVDGEQGKKVVRTQCCIS</sequence>
<proteinExistence type="predicted"/>
<keyword evidence="2" id="KW-1185">Reference proteome</keyword>
<accession>A0ABD3FIV9</accession>
<evidence type="ECO:0000313" key="1">
    <source>
        <dbReference type="EMBL" id="KAL3666857.1"/>
    </source>
</evidence>
<comment type="caution">
    <text evidence="1">The sequence shown here is derived from an EMBL/GenBank/DDBJ whole genome shotgun (WGS) entry which is preliminary data.</text>
</comment>
<protein>
    <submittedName>
        <fullName evidence="1">Uncharacterized protein</fullName>
    </submittedName>
</protein>
<dbReference type="Proteomes" id="UP001632037">
    <property type="component" value="Unassembled WGS sequence"/>
</dbReference>
<gene>
    <name evidence="1" type="ORF">V7S43_007807</name>
</gene>
<dbReference type="EMBL" id="JBIMZQ010000015">
    <property type="protein sequence ID" value="KAL3666857.1"/>
    <property type="molecule type" value="Genomic_DNA"/>
</dbReference>